<dbReference type="EMBL" id="BNAU01000005">
    <property type="protein sequence ID" value="GHF05333.1"/>
    <property type="molecule type" value="Genomic_DNA"/>
</dbReference>
<protein>
    <recommendedName>
        <fullName evidence="2">Dicarboxylate carrier MatC N-terminal domain-containing protein</fullName>
    </recommendedName>
</protein>
<feature type="domain" description="Dicarboxylate carrier MatC N-terminal" evidence="2">
    <location>
        <begin position="1"/>
        <end position="149"/>
    </location>
</feature>
<dbReference type="Pfam" id="PF07158">
    <property type="entry name" value="MatC_N"/>
    <property type="match status" value="1"/>
</dbReference>
<keyword evidence="1" id="KW-0472">Membrane</keyword>
<evidence type="ECO:0000313" key="4">
    <source>
        <dbReference type="Proteomes" id="UP000605897"/>
    </source>
</evidence>
<gene>
    <name evidence="3" type="ORF">GCM10017786_43500</name>
</gene>
<feature type="transmembrane region" description="Helical" evidence="1">
    <location>
        <begin position="308"/>
        <end position="335"/>
    </location>
</feature>
<feature type="transmembrane region" description="Helical" evidence="1">
    <location>
        <begin position="347"/>
        <end position="370"/>
    </location>
</feature>
<keyword evidence="1" id="KW-0812">Transmembrane</keyword>
<keyword evidence="1" id="KW-1133">Transmembrane helix</keyword>
<dbReference type="RefSeq" id="WP_191246472.1">
    <property type="nucleotide sequence ID" value="NZ_BNAU01000005.1"/>
</dbReference>
<feature type="transmembrane region" description="Helical" evidence="1">
    <location>
        <begin position="135"/>
        <end position="159"/>
    </location>
</feature>
<feature type="transmembrane region" description="Helical" evidence="1">
    <location>
        <begin position="6"/>
        <end position="36"/>
    </location>
</feature>
<dbReference type="Proteomes" id="UP000605897">
    <property type="component" value="Unassembled WGS sequence"/>
</dbReference>
<feature type="transmembrane region" description="Helical" evidence="1">
    <location>
        <begin position="171"/>
        <end position="195"/>
    </location>
</feature>
<dbReference type="PANTHER" id="PTHR42826">
    <property type="entry name" value="DICARBOXYLATE TRANSPORTER 2.1, CHLOROPLASTIC"/>
    <property type="match status" value="1"/>
</dbReference>
<feature type="transmembrane region" description="Helical" evidence="1">
    <location>
        <begin position="391"/>
        <end position="412"/>
    </location>
</feature>
<evidence type="ECO:0000256" key="1">
    <source>
        <dbReference type="SAM" id="Phobius"/>
    </source>
</evidence>
<organism evidence="3 4">
    <name type="scientific">Amycolatopsis deserti</name>
    <dbReference type="NCBI Taxonomy" id="185696"/>
    <lineage>
        <taxon>Bacteria</taxon>
        <taxon>Bacillati</taxon>
        <taxon>Actinomycetota</taxon>
        <taxon>Actinomycetes</taxon>
        <taxon>Pseudonocardiales</taxon>
        <taxon>Pseudonocardiaceae</taxon>
        <taxon>Amycolatopsis</taxon>
    </lineage>
</organism>
<accession>A0ABQ3JBA9</accession>
<evidence type="ECO:0000313" key="3">
    <source>
        <dbReference type="EMBL" id="GHF05333.1"/>
    </source>
</evidence>
<comment type="caution">
    <text evidence="3">The sequence shown here is derived from an EMBL/GenBank/DDBJ whole genome shotgun (WGS) entry which is preliminary data.</text>
</comment>
<proteinExistence type="predicted"/>
<feature type="transmembrane region" description="Helical" evidence="1">
    <location>
        <begin position="93"/>
        <end position="123"/>
    </location>
</feature>
<keyword evidence="4" id="KW-1185">Reference proteome</keyword>
<feature type="transmembrane region" description="Helical" evidence="1">
    <location>
        <begin position="48"/>
        <end position="70"/>
    </location>
</feature>
<feature type="transmembrane region" description="Helical" evidence="1">
    <location>
        <begin position="227"/>
        <end position="258"/>
    </location>
</feature>
<dbReference type="InterPro" id="IPR009827">
    <property type="entry name" value="MatC_N"/>
</dbReference>
<sequence>MSPELISIGALVVMFLVATLLPINIGILAFVAAFLIGTAALGLDDEQIFEGFPVSLFVTIVGVTYLFSIAQRNGTIDLLVAQGVRLVRGRVALIPWVLFVVAAVLTAFGTFTPAAVALLVPIGMSIAFRHGMSPLMMGMMIICGAHAGAFSPIAVSGALVNGMIADTPLSVPAWAVFLASFGFNLVLSALTFVLLRHRTQAAPEDTATGTSAEPAVASVGWRQWLTLALLAGLVVGALVFHLQIGFLALAAGALLALVDVKNQAKAVEGISWSTILLVAGMVTYVGILEKAGTIDMISEHAAEVGAPLVVALLLCLTVAITSAFASSTAILTAIIPIAVPLLLSSHLSAAGLVAALAISTTIVDVSPFSTNGALVLSNARGVDRQRFYRQIIGYTCGIVAFGPVLAWGALVLPGVL</sequence>
<evidence type="ECO:0000259" key="2">
    <source>
        <dbReference type="Pfam" id="PF07158"/>
    </source>
</evidence>
<name>A0ABQ3JBA9_9PSEU</name>
<dbReference type="InterPro" id="IPR030676">
    <property type="entry name" value="CitT-rel"/>
</dbReference>
<feature type="transmembrane region" description="Helical" evidence="1">
    <location>
        <begin position="270"/>
        <end position="287"/>
    </location>
</feature>
<reference evidence="4" key="1">
    <citation type="journal article" date="2019" name="Int. J. Syst. Evol. Microbiol.">
        <title>The Global Catalogue of Microorganisms (GCM) 10K type strain sequencing project: providing services to taxonomists for standard genome sequencing and annotation.</title>
        <authorList>
            <consortium name="The Broad Institute Genomics Platform"/>
            <consortium name="The Broad Institute Genome Sequencing Center for Infectious Disease"/>
            <person name="Wu L."/>
            <person name="Ma J."/>
        </authorList>
    </citation>
    <scope>NUCLEOTIDE SEQUENCE [LARGE SCALE GENOMIC DNA]</scope>
    <source>
        <strain evidence="4">CGMCC 4.7677</strain>
    </source>
</reference>